<evidence type="ECO:0000313" key="2">
    <source>
        <dbReference type="Proteomes" id="UP000078225"/>
    </source>
</evidence>
<dbReference type="EMBL" id="LYRP01000001">
    <property type="protein sequence ID" value="OAT78483.1"/>
    <property type="molecule type" value="Genomic_DNA"/>
</dbReference>
<name>A0A1B7L821_9ENTR</name>
<dbReference type="InterPro" id="IPR009003">
    <property type="entry name" value="Peptidase_S1_PA"/>
</dbReference>
<comment type="caution">
    <text evidence="1">The sequence shown here is derived from an EMBL/GenBank/DDBJ whole genome shotgun (WGS) entry which is preliminary data.</text>
</comment>
<gene>
    <name evidence="1" type="ORF">A9B99_01765</name>
</gene>
<dbReference type="SUPFAM" id="SSF50494">
    <property type="entry name" value="Trypsin-like serine proteases"/>
    <property type="match status" value="1"/>
</dbReference>
<dbReference type="InterPro" id="IPR027417">
    <property type="entry name" value="P-loop_NTPase"/>
</dbReference>
<dbReference type="OrthoDB" id="898678at2"/>
<dbReference type="Proteomes" id="UP000078225">
    <property type="component" value="Unassembled WGS sequence"/>
</dbReference>
<dbReference type="SUPFAM" id="SSF52540">
    <property type="entry name" value="P-loop containing nucleoside triphosphate hydrolases"/>
    <property type="match status" value="1"/>
</dbReference>
<accession>A0A1B7L821</accession>
<sequence length="1921" mass="216730">MLDTEMKVATCKIECGDESGTGSLITPRIILTARHCVANAIDSDSEISVAFNFNSSPSVIKAHILGHDAKLDIALVELETDCDISPIKLSGILPFGGNRFYSYGWPVDKLTMGHRLEGTIVQIFDRPKLRSDIEISIDEALSLDDYKGFSGASVVCNGTCVGVIRVSVEKTIGVVSIYSIRNFLKVYGFNVETNDDGYKRQDLATRNSFIKQFDKFAIEQNNSYLFINGAHGIGKSTFCETYKPIDTTLEHFGTYSFTPLKSPKNATQLAQPQEFFNWLNMQVSIFITGSPGRIENGDYPELITKIEQLLIKLSDVFSSRNVKGVLFIDGLDEVERQDAEALNKFVGLLPMSLLPGLVIVLSAPNYEQFATRLGKRLGSEACISMPSLTDNAVKDFCYRALTGDHVSSKTVNLICERVQGHPLYLRYLIDLANSGTSNDELSKLPLIDGSIRKYYDLLWLKLMEDNDAINLLAIAVRLRWGIPINHFTKILNPNEQSILISTLARIQHLLLSPNQTTIYHSSFSDFLLEKTALREQDVQSRLVEHCKKQTNEKYCVLNLIYHGLKADGQDKARLVTLCTQNWVDDCVYQGVEPDTILEDLKGVLRVATELGSLVETVRILLLNQRIRFRYNTLFAQSADLTANALISIGKAQDVLQHVSRYKQLIIPLEEALTIALKLVDSHSYREALELLRIVDKNLTEELEKVYNGNGLSYREFLDIYDLQLQQYFLRIRAGDNSSRTSLTNFQCYWMENIKRTSKDKEVSKLLIREMAAYLQAASMCLTGKYMSLCQLKGFYNGPLEEVAEPIVFAAPLYQGLCERYGVNTEKALLNQVFSDINILISEGCSEEMKVHPSIIDCFVSQGAPKNIIVALGEMPSNKPTPIACIADDNISVDYEKLENGMAAWRFKAFIDPEFTYPGLVNISPHTWLNGLNSIFSVVAWCDGAARRFKEVEDDVGLQKVWGILNQDVFDYLKFNLAQRIQWEDAYGLPESIVPQIYQSLTILMTDVYPDKIGNLLDFVENQFSSQCGIYSEGFRRIIKLVLTNIVSKPMDPNVEDQVFVLVDRWKEFVVSNLENRYELVPELLSIVPFYTKLDASDEAIKTYQLVLSFSMGPSWYKEDQFGLSVNVLQSLNHTSSLASGELSKIAGLLDAAAGEMTFQRFVRYAKRDFLGALCSRNDFSSAIKYFIRQTYGTLEQMHQEVTKGDIDRISALKGTRFPGGALDEQDSILSLIKPLISSANWQLCWALLESFQFGDSRYINRFAEAYNLLIDKVSDVDNALTMIMDRLEIICESEFENKKDCSEFIVLIASSIPERYTETFEARFATYTISPETKKTTVTIPEESTVKDENRENKHEEDYDSIYMPGLFGSRSSIAEATTALSKAERYLRRRNFSEAQKEIITGLMDIQSGGWPIWTGQVSAITDGQSLLLNTDSSVSDLVKLYSPLILNERHSESWRIANGLIEWLASHSSDEEQAELLQVTNEHTSLMVGAADKETAGYMFLEESDNNELSHCLASLLLHAIEHPIWLRREKASEMLIWLSKSYPEFVRLFGAKAFSMDMGIHPDVICGVLKQMSTTKQIWETLAQELDFSSIKQGCKHVGRYATLIHIARQAAMKGFESAAEALDTLTDRFCNKVDNGRSNDVDLPPWAECIKPNWSRLEKLNLTSASIVAQAKSLLEEACSPLSIEVCLELEQLLAEGYYGNAKCPNRWSDRVCNAFQVALHSVANESEYKHIENIFRKYNPTRLDNLRITNFDSPALQWLLTKKPTPLHGNSIYLDYCERVWFEGKMRLVRLTAYLSDKPENLPLPSGRFLSLDKPSLDNTCVIDTCANVEALPAYFGSFTPAIPTTHFMRITGATSSNLKRNWWKSGRLKETYEGAPFNEGCYLSIDVNALKLPHGFKLIWVFELDLKPIGLVSFQ</sequence>
<organism evidence="1 2">
    <name type="scientific">Mangrovibacter phragmitis</name>
    <dbReference type="NCBI Taxonomy" id="1691903"/>
    <lineage>
        <taxon>Bacteria</taxon>
        <taxon>Pseudomonadati</taxon>
        <taxon>Pseudomonadota</taxon>
        <taxon>Gammaproteobacteria</taxon>
        <taxon>Enterobacterales</taxon>
        <taxon>Enterobacteriaceae</taxon>
        <taxon>Mangrovibacter</taxon>
    </lineage>
</organism>
<keyword evidence="2" id="KW-1185">Reference proteome</keyword>
<evidence type="ECO:0000313" key="1">
    <source>
        <dbReference type="EMBL" id="OAT78483.1"/>
    </source>
</evidence>
<evidence type="ECO:0008006" key="3">
    <source>
        <dbReference type="Google" id="ProtNLM"/>
    </source>
</evidence>
<protein>
    <recommendedName>
        <fullName evidence="3">Peptidase S1 domain-containing protein</fullName>
    </recommendedName>
</protein>
<reference evidence="2" key="1">
    <citation type="submission" date="2016-05" db="EMBL/GenBank/DDBJ databases">
        <authorList>
            <person name="Behera P."/>
            <person name="Vaishampayan P."/>
            <person name="Singh N."/>
            <person name="Raina V."/>
            <person name="Suar M."/>
            <person name="Pattnaik A."/>
            <person name="Rastogi G."/>
        </authorList>
    </citation>
    <scope>NUCLEOTIDE SEQUENCE [LARGE SCALE GENOMIC DNA]</scope>
    <source>
        <strain evidence="2">MP23</strain>
    </source>
</reference>
<dbReference type="RefSeq" id="WP_064594036.1">
    <property type="nucleotide sequence ID" value="NZ_LYRP01000001.1"/>
</dbReference>
<dbReference type="Gene3D" id="2.40.10.10">
    <property type="entry name" value="Trypsin-like serine proteases"/>
    <property type="match status" value="1"/>
</dbReference>
<proteinExistence type="predicted"/>
<dbReference type="InterPro" id="IPR043504">
    <property type="entry name" value="Peptidase_S1_PA_chymotrypsin"/>
</dbReference>
<dbReference type="STRING" id="1691903.A9B99_01765"/>
<dbReference type="Pfam" id="PF13365">
    <property type="entry name" value="Trypsin_2"/>
    <property type="match status" value="1"/>
</dbReference>
<dbReference type="NCBIfam" id="NF041810">
    <property type="entry name" value="Avs1b"/>
    <property type="match status" value="1"/>
</dbReference>